<feature type="compositionally biased region" description="Basic and acidic residues" evidence="1">
    <location>
        <begin position="1"/>
        <end position="17"/>
    </location>
</feature>
<feature type="region of interest" description="Disordered" evidence="1">
    <location>
        <begin position="1"/>
        <end position="47"/>
    </location>
</feature>
<protein>
    <submittedName>
        <fullName evidence="2">Uncharacterized protein</fullName>
    </submittedName>
</protein>
<name>A0ABT9L5K2_9ACTN</name>
<reference evidence="2 3" key="1">
    <citation type="submission" date="2023-07" db="EMBL/GenBank/DDBJ databases">
        <title>Sequencing the genomes of 1000 actinobacteria strains.</title>
        <authorList>
            <person name="Klenk H.-P."/>
        </authorList>
    </citation>
    <scope>NUCLEOTIDE SEQUENCE [LARGE SCALE GENOMIC DNA]</scope>
    <source>
        <strain evidence="2 3">DSM 41600</strain>
    </source>
</reference>
<dbReference type="Proteomes" id="UP001234880">
    <property type="component" value="Unassembled WGS sequence"/>
</dbReference>
<gene>
    <name evidence="2" type="ORF">JOF35_008331</name>
</gene>
<sequence>MRDGVRGRFGRRIEDVPRPVGHAASGKVRARGPGREGEAEGPVPVMG</sequence>
<comment type="caution">
    <text evidence="2">The sequence shown here is derived from an EMBL/GenBank/DDBJ whole genome shotgun (WGS) entry which is preliminary data.</text>
</comment>
<evidence type="ECO:0000313" key="3">
    <source>
        <dbReference type="Proteomes" id="UP001234880"/>
    </source>
</evidence>
<keyword evidence="3" id="KW-1185">Reference proteome</keyword>
<dbReference type="EMBL" id="JAURUE010000002">
    <property type="protein sequence ID" value="MDP9615993.1"/>
    <property type="molecule type" value="Genomic_DNA"/>
</dbReference>
<evidence type="ECO:0000313" key="2">
    <source>
        <dbReference type="EMBL" id="MDP9615993.1"/>
    </source>
</evidence>
<evidence type="ECO:0000256" key="1">
    <source>
        <dbReference type="SAM" id="MobiDB-lite"/>
    </source>
</evidence>
<proteinExistence type="predicted"/>
<accession>A0ABT9L5K2</accession>
<organism evidence="2 3">
    <name type="scientific">Streptomyces demainii</name>
    <dbReference type="NCBI Taxonomy" id="588122"/>
    <lineage>
        <taxon>Bacteria</taxon>
        <taxon>Bacillati</taxon>
        <taxon>Actinomycetota</taxon>
        <taxon>Actinomycetes</taxon>
        <taxon>Kitasatosporales</taxon>
        <taxon>Streptomycetaceae</taxon>
        <taxon>Streptomyces</taxon>
    </lineage>
</organism>